<name>A0A6P2DHJ5_9BACT</name>
<dbReference type="KEGG" id="gms:SOIL9_75520"/>
<gene>
    <name evidence="1" type="ORF">SOIL9_75520</name>
</gene>
<keyword evidence="2" id="KW-1185">Reference proteome</keyword>
<accession>A0A6P2DHJ5</accession>
<dbReference type="EMBL" id="LR593886">
    <property type="protein sequence ID" value="VTS02331.1"/>
    <property type="molecule type" value="Genomic_DNA"/>
</dbReference>
<dbReference type="Proteomes" id="UP000464178">
    <property type="component" value="Chromosome"/>
</dbReference>
<proteinExistence type="predicted"/>
<organism evidence="1 2">
    <name type="scientific">Gemmata massiliana</name>
    <dbReference type="NCBI Taxonomy" id="1210884"/>
    <lineage>
        <taxon>Bacteria</taxon>
        <taxon>Pseudomonadati</taxon>
        <taxon>Planctomycetota</taxon>
        <taxon>Planctomycetia</taxon>
        <taxon>Gemmatales</taxon>
        <taxon>Gemmataceae</taxon>
        <taxon>Gemmata</taxon>
    </lineage>
</organism>
<evidence type="ECO:0000313" key="1">
    <source>
        <dbReference type="EMBL" id="VTS02331.1"/>
    </source>
</evidence>
<sequence length="51" mass="5664">MSSITSILHDLTVIALSEMQSKDVKLVKNAIDVQRNWTKIETVTAGNVFNC</sequence>
<evidence type="ECO:0000313" key="2">
    <source>
        <dbReference type="Proteomes" id="UP000464178"/>
    </source>
</evidence>
<dbReference type="AlphaFoldDB" id="A0A6P2DHJ5"/>
<protein>
    <submittedName>
        <fullName evidence="1">Uncharacterized protein</fullName>
    </submittedName>
</protein>
<reference evidence="1 2" key="1">
    <citation type="submission" date="2019-05" db="EMBL/GenBank/DDBJ databases">
        <authorList>
            <consortium name="Science for Life Laboratories"/>
        </authorList>
    </citation>
    <scope>NUCLEOTIDE SEQUENCE [LARGE SCALE GENOMIC DNA]</scope>
    <source>
        <strain evidence="1">Soil9</strain>
    </source>
</reference>